<dbReference type="GO" id="GO:0004556">
    <property type="term" value="F:alpha-amylase activity"/>
    <property type="evidence" value="ECO:0007669"/>
    <property type="project" value="TreeGrafter"/>
</dbReference>
<dbReference type="Proteomes" id="UP000319040">
    <property type="component" value="Unassembled WGS sequence"/>
</dbReference>
<gene>
    <name evidence="2" type="ORF">SAMN06265379_10461</name>
</gene>
<feature type="domain" description="Glycosyl hydrolase family 13 catalytic" evidence="1">
    <location>
        <begin position="23"/>
        <end position="451"/>
    </location>
</feature>
<organism evidence="2 3">
    <name type="scientific">Saccharicrinis carchari</name>
    <dbReference type="NCBI Taxonomy" id="1168039"/>
    <lineage>
        <taxon>Bacteria</taxon>
        <taxon>Pseudomonadati</taxon>
        <taxon>Bacteroidota</taxon>
        <taxon>Bacteroidia</taxon>
        <taxon>Marinilabiliales</taxon>
        <taxon>Marinilabiliaceae</taxon>
        <taxon>Saccharicrinis</taxon>
    </lineage>
</organism>
<dbReference type="PANTHER" id="PTHR10357:SF205">
    <property type="entry name" value="O-GLYCOSYL HYDROLASE FAMILY 13"/>
    <property type="match status" value="1"/>
</dbReference>
<dbReference type="AlphaFoldDB" id="A0A521CZB8"/>
<keyword evidence="2" id="KW-0378">Hydrolase</keyword>
<sequence length="577" mass="66151">MAVFETATPTSSLKIMEKTIIYQVFTRLFGNKNRRNKINGSLSENGCGKMNDFTLKALNEIKNLGVTHIWYTGIIEHAITTDYSEYNISKDYPEVVKGKAGSPYAIKDYYDVNPDLAVDVNNRISEFEELVERSHQQELKVIIDFVPNHVARHYVSDAKPKGVKDLGEDDDNTVNFNRNNNFYYLPGEIFDGPVTPQGSDHWIENPAKVTGNDCLSAKPGINDWYETVKINYGVDIFNHGSHHFDPIPDTWDKMLHILLYWSAKKVDGFRCDMAEMVPVEFWNWVIPKVKEHYPHVIFVAEIYNPDLYRQYITFGGFDYLYDKVGMYDTLKAIVQGYEQPNAITRAWDKINGIHKHMLFFLENHDEQRIASPFFAGDAKKGIPAMVVSGAIYSNPLMLYFGQELGEPGMDIEGYSGQDGRTSIFDYWGVKLYQDWANDGLYDGALLSAEARELRIWYRKFLHIIKNNETIQLGKFYDLLWCNEHNDAFDGSKLYAFLRYTEKQILLVLVNFSDEKFTGRIIIPAHAFVTMGAESKKFFKGKDILGEQNKISFPQEVAIANGVGFKIDAYSAGIYELK</sequence>
<dbReference type="InterPro" id="IPR017853">
    <property type="entry name" value="GH"/>
</dbReference>
<evidence type="ECO:0000259" key="1">
    <source>
        <dbReference type="SMART" id="SM00642"/>
    </source>
</evidence>
<dbReference type="SUPFAM" id="SSF51445">
    <property type="entry name" value="(Trans)glycosidases"/>
    <property type="match status" value="1"/>
</dbReference>
<reference evidence="2 3" key="1">
    <citation type="submission" date="2017-05" db="EMBL/GenBank/DDBJ databases">
        <authorList>
            <person name="Varghese N."/>
            <person name="Submissions S."/>
        </authorList>
    </citation>
    <scope>NUCLEOTIDE SEQUENCE [LARGE SCALE GENOMIC DNA]</scope>
    <source>
        <strain evidence="2 3">DSM 27040</strain>
    </source>
</reference>
<dbReference type="SMART" id="SM00642">
    <property type="entry name" value="Aamy"/>
    <property type="match status" value="1"/>
</dbReference>
<evidence type="ECO:0000313" key="2">
    <source>
        <dbReference type="EMBL" id="SMO64752.1"/>
    </source>
</evidence>
<name>A0A521CZB8_SACCC</name>
<keyword evidence="3" id="KW-1185">Reference proteome</keyword>
<dbReference type="CDD" id="cd11349">
    <property type="entry name" value="AmyAc_3"/>
    <property type="match status" value="1"/>
</dbReference>
<evidence type="ECO:0000313" key="3">
    <source>
        <dbReference type="Proteomes" id="UP000319040"/>
    </source>
</evidence>
<dbReference type="InterPro" id="IPR006047">
    <property type="entry name" value="GH13_cat_dom"/>
</dbReference>
<dbReference type="Pfam" id="PF00128">
    <property type="entry name" value="Alpha-amylase"/>
    <property type="match status" value="1"/>
</dbReference>
<protein>
    <submittedName>
        <fullName evidence="2">Glycosidase</fullName>
    </submittedName>
</protein>
<dbReference type="GO" id="GO:0009313">
    <property type="term" value="P:oligosaccharide catabolic process"/>
    <property type="evidence" value="ECO:0007669"/>
    <property type="project" value="TreeGrafter"/>
</dbReference>
<dbReference type="PANTHER" id="PTHR10357">
    <property type="entry name" value="ALPHA-AMYLASE FAMILY MEMBER"/>
    <property type="match status" value="1"/>
</dbReference>
<dbReference type="EMBL" id="FXTB01000004">
    <property type="protein sequence ID" value="SMO64752.1"/>
    <property type="molecule type" value="Genomic_DNA"/>
</dbReference>
<dbReference type="Gene3D" id="3.20.20.80">
    <property type="entry name" value="Glycosidases"/>
    <property type="match status" value="2"/>
</dbReference>
<keyword evidence="2" id="KW-0326">Glycosidase</keyword>
<accession>A0A521CZB8</accession>
<dbReference type="OrthoDB" id="9805159at2"/>
<proteinExistence type="predicted"/>